<reference evidence="4 5" key="1">
    <citation type="submission" date="2020-07" db="EMBL/GenBank/DDBJ databases">
        <title>Description of Kordia aestuariivivens sp. nov., isolated from a tidal flat.</title>
        <authorList>
            <person name="Park S."/>
            <person name="Yoon J.-H."/>
        </authorList>
    </citation>
    <scope>NUCLEOTIDE SEQUENCE [LARGE SCALE GENOMIC DNA]</scope>
    <source>
        <strain evidence="4 5">YSTF-M3</strain>
    </source>
</reference>
<evidence type="ECO:0000256" key="2">
    <source>
        <dbReference type="SAM" id="SignalP"/>
    </source>
</evidence>
<dbReference type="InterPro" id="IPR028994">
    <property type="entry name" value="Integrin_alpha_N"/>
</dbReference>
<dbReference type="Pfam" id="PF18962">
    <property type="entry name" value="Por_Secre_tail"/>
    <property type="match status" value="1"/>
</dbReference>
<feature type="signal peptide" evidence="2">
    <location>
        <begin position="1"/>
        <end position="21"/>
    </location>
</feature>
<dbReference type="PANTHER" id="PTHR44103">
    <property type="entry name" value="PROPROTEIN CONVERTASE P"/>
    <property type="match status" value="1"/>
</dbReference>
<dbReference type="InterPro" id="IPR026444">
    <property type="entry name" value="Secre_tail"/>
</dbReference>
<dbReference type="EMBL" id="JACGWS010000003">
    <property type="protein sequence ID" value="MBC8754441.1"/>
    <property type="molecule type" value="Genomic_DNA"/>
</dbReference>
<dbReference type="NCBIfam" id="TIGR04183">
    <property type="entry name" value="Por_Secre_tail"/>
    <property type="match status" value="1"/>
</dbReference>
<keyword evidence="1 2" id="KW-0732">Signal</keyword>
<sequence length="441" mass="47975">MKQKLLFLSCALCTYVLTAQAVFPDTFEFRGINSNAPNVGTVPAPGPNPAGLDVAVLPTLTGRLSAPVLVDLDGDGDLDMVSGAQAADGKLFYYENTGSATAPNWVQTAQPALDAVAIAPGGNNETKGQFVDIDDDGDFDLFLATKNDINLFNFNDIHYYENTGSATAPNFVESTIPGILNQNIANFPGLGFVDLDDDDDLDMVGIGSDSISYLENTGTKLVPMYERRLHLDNPWDMNTGTGILDRNWPHGDILVTVPNFEDVDRDGDFDLIVGTDTGIVRWVENIGTATAPDYGTYAYQNMPGDLETFDFGQFATVSFGDVNNDGVLDAILGSFSPGYFAWFEGVLTTPLSIEEENLAINIHVSPNPVEDILTIQFESNQINKTNITMYSITGQMVYGSNKLIQNDRNVKIDVSRLTSGLYFLKIKSDHNKTVVKKITVL</sequence>
<comment type="caution">
    <text evidence="4">The sequence shown here is derived from an EMBL/GenBank/DDBJ whole genome shotgun (WGS) entry which is preliminary data.</text>
</comment>
<feature type="chain" id="PRO_5045714874" evidence="2">
    <location>
        <begin position="22"/>
        <end position="441"/>
    </location>
</feature>
<dbReference type="RefSeq" id="WP_187561479.1">
    <property type="nucleotide sequence ID" value="NZ_JACGWS010000003.1"/>
</dbReference>
<keyword evidence="5" id="KW-1185">Reference proteome</keyword>
<feature type="domain" description="Secretion system C-terminal sorting" evidence="3">
    <location>
        <begin position="365"/>
        <end position="440"/>
    </location>
</feature>
<evidence type="ECO:0000313" key="4">
    <source>
        <dbReference type="EMBL" id="MBC8754441.1"/>
    </source>
</evidence>
<protein>
    <submittedName>
        <fullName evidence="4">T9SS type A sorting domain-containing protein</fullName>
    </submittedName>
</protein>
<evidence type="ECO:0000256" key="1">
    <source>
        <dbReference type="ARBA" id="ARBA00022729"/>
    </source>
</evidence>
<evidence type="ECO:0000313" key="5">
    <source>
        <dbReference type="Proteomes" id="UP000619238"/>
    </source>
</evidence>
<dbReference type="PANTHER" id="PTHR44103:SF1">
    <property type="entry name" value="PROPROTEIN CONVERTASE P"/>
    <property type="match status" value="1"/>
</dbReference>
<organism evidence="4 5">
    <name type="scientific">Kordia aestuariivivens</name>
    <dbReference type="NCBI Taxonomy" id="2759037"/>
    <lineage>
        <taxon>Bacteria</taxon>
        <taxon>Pseudomonadati</taxon>
        <taxon>Bacteroidota</taxon>
        <taxon>Flavobacteriia</taxon>
        <taxon>Flavobacteriales</taxon>
        <taxon>Flavobacteriaceae</taxon>
        <taxon>Kordia</taxon>
    </lineage>
</organism>
<dbReference type="SUPFAM" id="SSF69318">
    <property type="entry name" value="Integrin alpha N-terminal domain"/>
    <property type="match status" value="1"/>
</dbReference>
<gene>
    <name evidence="4" type="ORF">H2O64_07140</name>
</gene>
<dbReference type="Proteomes" id="UP000619238">
    <property type="component" value="Unassembled WGS sequence"/>
</dbReference>
<proteinExistence type="predicted"/>
<name>A0ABR7Q790_9FLAO</name>
<dbReference type="Gene3D" id="2.60.40.3080">
    <property type="match status" value="1"/>
</dbReference>
<accession>A0ABR7Q790</accession>
<evidence type="ECO:0000259" key="3">
    <source>
        <dbReference type="Pfam" id="PF18962"/>
    </source>
</evidence>